<dbReference type="InterPro" id="IPR015421">
    <property type="entry name" value="PyrdxlP-dep_Trfase_major"/>
</dbReference>
<dbReference type="Pfam" id="PF00155">
    <property type="entry name" value="Aminotran_1_2"/>
    <property type="match status" value="1"/>
</dbReference>
<keyword evidence="4" id="KW-0238">DNA-binding</keyword>
<dbReference type="Pfam" id="PF00392">
    <property type="entry name" value="GntR"/>
    <property type="match status" value="1"/>
</dbReference>
<dbReference type="GO" id="GO:0003700">
    <property type="term" value="F:DNA-binding transcription factor activity"/>
    <property type="evidence" value="ECO:0007669"/>
    <property type="project" value="InterPro"/>
</dbReference>
<dbReference type="SMART" id="SM00345">
    <property type="entry name" value="HTH_GNTR"/>
    <property type="match status" value="1"/>
</dbReference>
<dbReference type="GO" id="GO:0030170">
    <property type="term" value="F:pyridoxal phosphate binding"/>
    <property type="evidence" value="ECO:0007669"/>
    <property type="project" value="InterPro"/>
</dbReference>
<evidence type="ECO:0000259" key="6">
    <source>
        <dbReference type="PROSITE" id="PS50949"/>
    </source>
</evidence>
<evidence type="ECO:0000313" key="7">
    <source>
        <dbReference type="EMBL" id="OBR96913.1"/>
    </source>
</evidence>
<dbReference type="Gene3D" id="1.10.10.10">
    <property type="entry name" value="Winged helix-like DNA-binding domain superfamily/Winged helix DNA-binding domain"/>
    <property type="match status" value="1"/>
</dbReference>
<dbReference type="PATRIC" id="fig|1353534.3.peg.142"/>
<name>A0A1A6B3R7_9CLOT</name>
<dbReference type="InterPro" id="IPR036390">
    <property type="entry name" value="WH_DNA-bd_sf"/>
</dbReference>
<dbReference type="AlphaFoldDB" id="A0A1A6B3R7"/>
<evidence type="ECO:0000313" key="8">
    <source>
        <dbReference type="Proteomes" id="UP000093954"/>
    </source>
</evidence>
<dbReference type="InterPro" id="IPR000524">
    <property type="entry name" value="Tscrpt_reg_HTH_GntR"/>
</dbReference>
<keyword evidence="5" id="KW-0804">Transcription</keyword>
<dbReference type="InterPro" id="IPR051446">
    <property type="entry name" value="HTH_trans_reg/aminotransferase"/>
</dbReference>
<dbReference type="SUPFAM" id="SSF46785">
    <property type="entry name" value="Winged helix' DNA-binding domain"/>
    <property type="match status" value="1"/>
</dbReference>
<proteinExistence type="inferred from homology"/>
<dbReference type="InterPro" id="IPR004839">
    <property type="entry name" value="Aminotransferase_I/II_large"/>
</dbReference>
<dbReference type="PRINTS" id="PR00035">
    <property type="entry name" value="HTHGNTR"/>
</dbReference>
<dbReference type="InterPro" id="IPR036388">
    <property type="entry name" value="WH-like_DNA-bd_sf"/>
</dbReference>
<comment type="similarity">
    <text evidence="1">In the C-terminal section; belongs to the class-I pyridoxal-phosphate-dependent aminotransferase family.</text>
</comment>
<reference evidence="7 8" key="1">
    <citation type="journal article" date="2012" name="Front. Microbiol.">
        <title>Draft Genome Sequence of the Virulent Strain 01-B526 of the Fish Pathogen Aeromonas salmonicida.</title>
        <authorList>
            <person name="Charette S.J."/>
            <person name="Brochu F."/>
            <person name="Boyle B."/>
            <person name="Filion G."/>
            <person name="Tanaka K.H."/>
            <person name="Derome N."/>
        </authorList>
    </citation>
    <scope>NUCLEOTIDE SEQUENCE [LARGE SCALE GENOMIC DNA]</scope>
    <source>
        <strain evidence="7 8">P11</strain>
    </source>
</reference>
<evidence type="ECO:0000256" key="5">
    <source>
        <dbReference type="ARBA" id="ARBA00023163"/>
    </source>
</evidence>
<dbReference type="RefSeq" id="WP_065076599.1">
    <property type="nucleotide sequence ID" value="NZ_LROS01000002.1"/>
</dbReference>
<evidence type="ECO:0000256" key="4">
    <source>
        <dbReference type="ARBA" id="ARBA00023125"/>
    </source>
</evidence>
<accession>A0A1A6B3R7</accession>
<dbReference type="Proteomes" id="UP000093954">
    <property type="component" value="Unassembled WGS sequence"/>
</dbReference>
<feature type="domain" description="HTH gntR-type" evidence="6">
    <location>
        <begin position="14"/>
        <end position="82"/>
    </location>
</feature>
<keyword evidence="2" id="KW-0663">Pyridoxal phosphate</keyword>
<dbReference type="PANTHER" id="PTHR46577">
    <property type="entry name" value="HTH-TYPE TRANSCRIPTIONAL REGULATORY PROTEIN GABR"/>
    <property type="match status" value="1"/>
</dbReference>
<dbReference type="CDD" id="cd00609">
    <property type="entry name" value="AAT_like"/>
    <property type="match status" value="1"/>
</dbReference>
<keyword evidence="8" id="KW-1185">Reference proteome</keyword>
<dbReference type="GO" id="GO:0003677">
    <property type="term" value="F:DNA binding"/>
    <property type="evidence" value="ECO:0007669"/>
    <property type="project" value="UniProtKB-KW"/>
</dbReference>
<dbReference type="PROSITE" id="PS50949">
    <property type="entry name" value="HTH_GNTR"/>
    <property type="match status" value="1"/>
</dbReference>
<evidence type="ECO:0000256" key="3">
    <source>
        <dbReference type="ARBA" id="ARBA00023015"/>
    </source>
</evidence>
<keyword evidence="3" id="KW-0805">Transcription regulation</keyword>
<dbReference type="PANTHER" id="PTHR46577:SF1">
    <property type="entry name" value="HTH-TYPE TRANSCRIPTIONAL REGULATORY PROTEIN GABR"/>
    <property type="match status" value="1"/>
</dbReference>
<dbReference type="SUPFAM" id="SSF53383">
    <property type="entry name" value="PLP-dependent transferases"/>
    <property type="match status" value="1"/>
</dbReference>
<organism evidence="7 8">
    <name type="scientific">Clostridium ragsdalei P11</name>
    <dbReference type="NCBI Taxonomy" id="1353534"/>
    <lineage>
        <taxon>Bacteria</taxon>
        <taxon>Bacillati</taxon>
        <taxon>Bacillota</taxon>
        <taxon>Clostridia</taxon>
        <taxon>Eubacteriales</taxon>
        <taxon>Clostridiaceae</taxon>
        <taxon>Clostridium</taxon>
    </lineage>
</organism>
<sequence length="471" mass="54746">MIEIMPIWDYSKNTPLYVQLYEYIKNEIQIGTIKPETKLPSKRKLATYLGISQNTIKTAYEQLCAEGYTESKPRVGVFVTKIEDNLLCNLPLIDKHDKNTKFKDNNDNFKCLIDFRSGNVDLNNFPYSTWRKLTNKCLYSEQSNLLLVGEPQGERSLRREISKYLFQSRSVRCTPEQIIIGAGTQYLIILLCMLLGKDYPYAIENPGYNRVRTVFKDQGIDIHPISIDKDGICINDLKKSSARVVYVTPSHQFPYGMIMPISRRLELLKWCEEKNGYIIEDDYDSEFRYKGKPVPSLQGLDRSENVIYMGTFSKSLIPSIRISYLVLPPKLIRKYQEHFKIYKQTVSRLHQNTLYIFMKEGYLSRHINKMRTLYRKKHEILLSAIDKYMKGKVEIIGSESGLHILLKVKNGMTEHELIQSAHKMKVKVYPTSIHYDQCVSNEFPMILLGFGGLTEIQIEEGIQILKKAWLI</sequence>
<protein>
    <submittedName>
        <fullName evidence="7">HTH-type transcriptional regulatory protein GabR</fullName>
    </submittedName>
</protein>
<dbReference type="InterPro" id="IPR015424">
    <property type="entry name" value="PyrdxlP-dep_Trfase"/>
</dbReference>
<evidence type="ECO:0000256" key="1">
    <source>
        <dbReference type="ARBA" id="ARBA00005384"/>
    </source>
</evidence>
<gene>
    <name evidence="7" type="primary">gabR_1</name>
    <name evidence="7" type="ORF">CLRAG_01380</name>
</gene>
<evidence type="ECO:0000256" key="2">
    <source>
        <dbReference type="ARBA" id="ARBA00022898"/>
    </source>
</evidence>
<comment type="caution">
    <text evidence="7">The sequence shown here is derived from an EMBL/GenBank/DDBJ whole genome shotgun (WGS) entry which is preliminary data.</text>
</comment>
<dbReference type="EMBL" id="LROS01000002">
    <property type="protein sequence ID" value="OBR96913.1"/>
    <property type="molecule type" value="Genomic_DNA"/>
</dbReference>
<dbReference type="Gene3D" id="3.40.640.10">
    <property type="entry name" value="Type I PLP-dependent aspartate aminotransferase-like (Major domain)"/>
    <property type="match status" value="1"/>
</dbReference>
<dbReference type="CDD" id="cd07377">
    <property type="entry name" value="WHTH_GntR"/>
    <property type="match status" value="1"/>
</dbReference>